<gene>
    <name evidence="2" type="ORF">D3791_07360</name>
</gene>
<accession>A0A6H0SHI1</accession>
<evidence type="ECO:0000256" key="1">
    <source>
        <dbReference type="SAM" id="MobiDB-lite"/>
    </source>
</evidence>
<feature type="compositionally biased region" description="Polar residues" evidence="1">
    <location>
        <begin position="91"/>
        <end position="106"/>
    </location>
</feature>
<reference evidence="2 3" key="1">
    <citation type="submission" date="2018-09" db="EMBL/GenBank/DDBJ databases">
        <title>Glutamicibacter mishrai S5-52T (LMG 29155T = KCTC 39846T).</title>
        <authorList>
            <person name="Das S.K."/>
        </authorList>
    </citation>
    <scope>NUCLEOTIDE SEQUENCE [LARGE SCALE GENOMIC DNA]</scope>
    <source>
        <strain evidence="2 3">S5-52</strain>
    </source>
</reference>
<evidence type="ECO:0000313" key="3">
    <source>
        <dbReference type="Proteomes" id="UP000502331"/>
    </source>
</evidence>
<proteinExistence type="predicted"/>
<organism evidence="2 3">
    <name type="scientific">Glutamicibacter mishrai</name>
    <dbReference type="NCBI Taxonomy" id="1775880"/>
    <lineage>
        <taxon>Bacteria</taxon>
        <taxon>Bacillati</taxon>
        <taxon>Actinomycetota</taxon>
        <taxon>Actinomycetes</taxon>
        <taxon>Micrococcales</taxon>
        <taxon>Micrococcaceae</taxon>
        <taxon>Glutamicibacter</taxon>
    </lineage>
</organism>
<dbReference type="Proteomes" id="UP000502331">
    <property type="component" value="Chromosome"/>
</dbReference>
<keyword evidence="3" id="KW-1185">Reference proteome</keyword>
<dbReference type="EMBL" id="CP032549">
    <property type="protein sequence ID" value="QIV86963.1"/>
    <property type="molecule type" value="Genomic_DNA"/>
</dbReference>
<evidence type="ECO:0000313" key="2">
    <source>
        <dbReference type="EMBL" id="QIV86963.1"/>
    </source>
</evidence>
<dbReference type="AlphaFoldDB" id="A0A6H0SHI1"/>
<sequence length="106" mass="12429">MDKPISCPRCYRNTLVETETRRYIDEQNQLKRWDNEGGHDAGLRQDTQMTMREVVWTCTSCGWNKVAYSSQEPILGPERRIEKFIQAKQRPLSTPTQQTQETGRHS</sequence>
<feature type="region of interest" description="Disordered" evidence="1">
    <location>
        <begin position="85"/>
        <end position="106"/>
    </location>
</feature>
<name>A0A6H0SHI1_9MICC</name>
<protein>
    <submittedName>
        <fullName evidence="2">Uncharacterized protein</fullName>
    </submittedName>
</protein>